<dbReference type="Gene3D" id="3.90.1150.10">
    <property type="entry name" value="Aspartate Aminotransferase, domain 1"/>
    <property type="match status" value="1"/>
</dbReference>
<dbReference type="InterPro" id="IPR015424">
    <property type="entry name" value="PyrdxlP-dep_Trfase"/>
</dbReference>
<name>A0A0P6WU50_9CHLR</name>
<keyword evidence="4" id="KW-0808">Transferase</keyword>
<feature type="active site" description="Proton acceptor" evidence="1">
    <location>
        <position position="183"/>
    </location>
</feature>
<dbReference type="CDD" id="cd00616">
    <property type="entry name" value="AHBA_syn"/>
    <property type="match status" value="1"/>
</dbReference>
<dbReference type="STRING" id="229920.ADM99_13570"/>
<evidence type="ECO:0000313" key="4">
    <source>
        <dbReference type="EMBL" id="KPL70212.1"/>
    </source>
</evidence>
<accession>A0A0P6WU50</accession>
<dbReference type="InterPro" id="IPR015422">
    <property type="entry name" value="PyrdxlP-dep_Trfase_small"/>
</dbReference>
<comment type="similarity">
    <text evidence="3">Belongs to the DegT/DnrJ/EryC1 family.</text>
</comment>
<gene>
    <name evidence="4" type="ORF">ADM99_13570</name>
</gene>
<evidence type="ECO:0000256" key="2">
    <source>
        <dbReference type="PIRSR" id="PIRSR000390-2"/>
    </source>
</evidence>
<protein>
    <submittedName>
        <fullName evidence="4">Glutamine--scyllo-inositol aminotransferase</fullName>
    </submittedName>
</protein>
<keyword evidence="5" id="KW-1185">Reference proteome</keyword>
<dbReference type="PIRSF" id="PIRSF000390">
    <property type="entry name" value="PLP_StrS"/>
    <property type="match status" value="1"/>
</dbReference>
<dbReference type="AlphaFoldDB" id="A0A0P6WU50"/>
<dbReference type="OrthoDB" id="9810913at2"/>
<sequence>MENIPVAGPWITEKEIAYVTDAVTNAWYSNANMYHQRFEKAFAEYIGVQYAMALPSCTSAIHLSLLALGIGPGDEVIVPDCTWIASAAPISYVNATPVFADIDPKSWCISAKSFEECITPRTKAVIPVDLYGNMPDMDALREIAAKHNIAIIEDAAEAIGSTYKGKKAGSFGVTGVYSFHGSKTLTTGEGGILLTDRKDLYDRISFLRDHGRAPGNATLFYNSEVAYKYKMSSMQAALGLAQLERIDELIAKKRETFKWYYERLGNIDGITMNSEASDVFNSYWMVTIILDPKFGIKKEALQEKLGLQNIATRPFFHPLSSLPAYQNLPQAGHAHERNEVSYALSPYGVNLPSALNLTESQVDFVCQSVKQIIQG</sequence>
<dbReference type="SUPFAM" id="SSF53383">
    <property type="entry name" value="PLP-dependent transferases"/>
    <property type="match status" value="1"/>
</dbReference>
<evidence type="ECO:0000256" key="1">
    <source>
        <dbReference type="PIRSR" id="PIRSR000390-1"/>
    </source>
</evidence>
<dbReference type="RefSeq" id="WP_062422065.1">
    <property type="nucleotide sequence ID" value="NZ_BBYA01000010.1"/>
</dbReference>
<feature type="modified residue" description="N6-(pyridoxal phosphate)lysine" evidence="2">
    <location>
        <position position="183"/>
    </location>
</feature>
<evidence type="ECO:0000256" key="3">
    <source>
        <dbReference type="RuleBase" id="RU004508"/>
    </source>
</evidence>
<dbReference type="EMBL" id="LGCK01000014">
    <property type="protein sequence ID" value="KPL70212.1"/>
    <property type="molecule type" value="Genomic_DNA"/>
</dbReference>
<dbReference type="GO" id="GO:0000271">
    <property type="term" value="P:polysaccharide biosynthetic process"/>
    <property type="evidence" value="ECO:0007669"/>
    <property type="project" value="TreeGrafter"/>
</dbReference>
<dbReference type="PATRIC" id="fig|229920.5.peg.53"/>
<dbReference type="GO" id="GO:0008483">
    <property type="term" value="F:transaminase activity"/>
    <property type="evidence" value="ECO:0007669"/>
    <property type="project" value="UniProtKB-KW"/>
</dbReference>
<dbReference type="InterPro" id="IPR000653">
    <property type="entry name" value="DegT/StrS_aminotransferase"/>
</dbReference>
<dbReference type="Pfam" id="PF01041">
    <property type="entry name" value="DegT_DnrJ_EryC1"/>
    <property type="match status" value="1"/>
</dbReference>
<proteinExistence type="inferred from homology"/>
<keyword evidence="4" id="KW-0032">Aminotransferase</keyword>
<evidence type="ECO:0000313" key="5">
    <source>
        <dbReference type="Proteomes" id="UP000050430"/>
    </source>
</evidence>
<dbReference type="GO" id="GO:0030170">
    <property type="term" value="F:pyridoxal phosphate binding"/>
    <property type="evidence" value="ECO:0007669"/>
    <property type="project" value="TreeGrafter"/>
</dbReference>
<dbReference type="InterPro" id="IPR015421">
    <property type="entry name" value="PyrdxlP-dep_Trfase_major"/>
</dbReference>
<dbReference type="Gene3D" id="3.40.640.10">
    <property type="entry name" value="Type I PLP-dependent aspartate aminotransferase-like (Major domain)"/>
    <property type="match status" value="1"/>
</dbReference>
<dbReference type="PANTHER" id="PTHR30244">
    <property type="entry name" value="TRANSAMINASE"/>
    <property type="match status" value="1"/>
</dbReference>
<organism evidence="4 5">
    <name type="scientific">Leptolinea tardivitalis</name>
    <dbReference type="NCBI Taxonomy" id="229920"/>
    <lineage>
        <taxon>Bacteria</taxon>
        <taxon>Bacillati</taxon>
        <taxon>Chloroflexota</taxon>
        <taxon>Anaerolineae</taxon>
        <taxon>Anaerolineales</taxon>
        <taxon>Anaerolineaceae</taxon>
        <taxon>Leptolinea</taxon>
    </lineage>
</organism>
<comment type="caution">
    <text evidence="4">The sequence shown here is derived from an EMBL/GenBank/DDBJ whole genome shotgun (WGS) entry which is preliminary data.</text>
</comment>
<reference evidence="4 5" key="1">
    <citation type="submission" date="2015-07" db="EMBL/GenBank/DDBJ databases">
        <title>Genome sequence of Leptolinea tardivitalis DSM 16556.</title>
        <authorList>
            <person name="Hemp J."/>
            <person name="Ward L.M."/>
            <person name="Pace L.A."/>
            <person name="Fischer W.W."/>
        </authorList>
    </citation>
    <scope>NUCLEOTIDE SEQUENCE [LARGE SCALE GENOMIC DNA]</scope>
    <source>
        <strain evidence="4 5">YMTK-2</strain>
    </source>
</reference>
<dbReference type="PANTHER" id="PTHR30244:SF34">
    <property type="entry name" value="DTDP-4-AMINO-4,6-DIDEOXYGALACTOSE TRANSAMINASE"/>
    <property type="match status" value="1"/>
</dbReference>
<dbReference type="Proteomes" id="UP000050430">
    <property type="component" value="Unassembled WGS sequence"/>
</dbReference>
<keyword evidence="2 3" id="KW-0663">Pyridoxal phosphate</keyword>